<dbReference type="EMBL" id="BSYK01000002">
    <property type="protein sequence ID" value="GMG76796.1"/>
    <property type="molecule type" value="Genomic_DNA"/>
</dbReference>
<evidence type="ECO:0000313" key="3">
    <source>
        <dbReference type="Proteomes" id="UP001165240"/>
    </source>
</evidence>
<evidence type="ECO:0000313" key="2">
    <source>
        <dbReference type="EMBL" id="GMG76796.1"/>
    </source>
</evidence>
<dbReference type="Gene3D" id="3.90.1530.10">
    <property type="entry name" value="Conserved hypothetical protein from pyrococcus furiosus pfu- 392566-001, ParB domain"/>
    <property type="match status" value="1"/>
</dbReference>
<dbReference type="RefSeq" id="WP_233335494.1">
    <property type="nucleotide sequence ID" value="NZ_BSYK01000002.1"/>
</dbReference>
<organism evidence="2 3">
    <name type="scientific">Priestia megaterium</name>
    <name type="common">Bacillus megaterium</name>
    <dbReference type="NCBI Taxonomy" id="1404"/>
    <lineage>
        <taxon>Bacteria</taxon>
        <taxon>Bacillati</taxon>
        <taxon>Bacillota</taxon>
        <taxon>Bacilli</taxon>
        <taxon>Bacillales</taxon>
        <taxon>Bacillaceae</taxon>
        <taxon>Priestia</taxon>
    </lineage>
</organism>
<gene>
    <name evidence="2" type="ORF">ShirakiTB12_52650</name>
</gene>
<accession>A0AAX6BSK2</accession>
<dbReference type="Proteomes" id="UP001165240">
    <property type="component" value="Unassembled WGS sequence"/>
</dbReference>
<name>A0AAX6BSK2_PRIMG</name>
<evidence type="ECO:0008006" key="4">
    <source>
        <dbReference type="Google" id="ProtNLM"/>
    </source>
</evidence>
<feature type="region of interest" description="Disordered" evidence="1">
    <location>
        <begin position="103"/>
        <end position="186"/>
    </location>
</feature>
<feature type="compositionally biased region" description="Basic and acidic residues" evidence="1">
    <location>
        <begin position="148"/>
        <end position="174"/>
    </location>
</feature>
<feature type="compositionally biased region" description="Polar residues" evidence="1">
    <location>
        <begin position="176"/>
        <end position="186"/>
    </location>
</feature>
<sequence>MPHKITLTGSATGPLREYDRYVAFDMREKGSPSAPKGLKKSTFISYTVFVAKKAFNKTGLTKKSIMHEKILIQGEPTLDIPIDECPGEVGVICFQITVLPNKNDKEKNQPEEKKEPKQEASAPSETQKNTEPTKQEEAQAPVSQPVAKEGKKAETVQSEVKGKSVQEKKAEPKKTQMPNQPKGTQDLVSFDDIIVPEAFLNTRPNPEKTQKVIDFVKRTGRLDEPLTIEKGSNILKDGYRRYVVAKTVKMDKVPVTYEYQKQTK</sequence>
<feature type="compositionally biased region" description="Polar residues" evidence="1">
    <location>
        <begin position="121"/>
        <end position="130"/>
    </location>
</feature>
<comment type="caution">
    <text evidence="2">The sequence shown here is derived from an EMBL/GenBank/DDBJ whole genome shotgun (WGS) entry which is preliminary data.</text>
</comment>
<protein>
    <recommendedName>
        <fullName evidence="4">Plasmid stabilization protein</fullName>
    </recommendedName>
</protein>
<evidence type="ECO:0000256" key="1">
    <source>
        <dbReference type="SAM" id="MobiDB-lite"/>
    </source>
</evidence>
<proteinExistence type="predicted"/>
<dbReference type="AlphaFoldDB" id="A0AAX6BSK2"/>
<reference evidence="2" key="1">
    <citation type="journal article" date="2024" name="Appl Microbiol">
        <title>Effect of kuratsuki Bacillus and Priestia on Taste of Sake.</title>
        <authorList>
            <person name="Kobayashi K."/>
            <person name="Nishida H."/>
        </authorList>
    </citation>
    <scope>NUCLEOTIDE SEQUENCE</scope>
    <source>
        <strain evidence="2">B-12</strain>
    </source>
</reference>
<feature type="compositionally biased region" description="Basic and acidic residues" evidence="1">
    <location>
        <begin position="103"/>
        <end position="118"/>
    </location>
</feature>